<dbReference type="Pfam" id="PF00385">
    <property type="entry name" value="Chromo"/>
    <property type="match status" value="1"/>
</dbReference>
<sequence length="202" mass="23829">MSPQEIDESKRKSEETSRNEEKQKENSQSDDSQGEDEYVVERVLRHRRKNGHLQFFLKWKGYPDSENTWEDEENVFAQNLVEEYWEGIGGRPNTKTASKSKTNGDNSSKSAPTRSDFKRKRAIDLSDEGIDTDDDFPPSYWGSWEEEVENIETVEKTNEGLFVYLHWKNGQRTVHDSREVNEKCPQKVISFYEKHLRFRIVE</sequence>
<dbReference type="AlphaFoldDB" id="A0A9N9ABI3"/>
<feature type="domain" description="Chromo" evidence="4">
    <location>
        <begin position="38"/>
        <end position="86"/>
    </location>
</feature>
<name>A0A9N9ABI3_9GLOM</name>
<dbReference type="InterPro" id="IPR016197">
    <property type="entry name" value="Chromo-like_dom_sf"/>
</dbReference>
<feature type="region of interest" description="Disordered" evidence="3">
    <location>
        <begin position="88"/>
        <end position="118"/>
    </location>
</feature>
<protein>
    <submittedName>
        <fullName evidence="5">943_t:CDS:1</fullName>
    </submittedName>
</protein>
<dbReference type="InterPro" id="IPR023780">
    <property type="entry name" value="Chromo_domain"/>
</dbReference>
<evidence type="ECO:0000313" key="5">
    <source>
        <dbReference type="EMBL" id="CAG8526819.1"/>
    </source>
</evidence>
<accession>A0A9N9ABI3</accession>
<organism evidence="5 6">
    <name type="scientific">Paraglomus occultum</name>
    <dbReference type="NCBI Taxonomy" id="144539"/>
    <lineage>
        <taxon>Eukaryota</taxon>
        <taxon>Fungi</taxon>
        <taxon>Fungi incertae sedis</taxon>
        <taxon>Mucoromycota</taxon>
        <taxon>Glomeromycotina</taxon>
        <taxon>Glomeromycetes</taxon>
        <taxon>Paraglomerales</taxon>
        <taxon>Paraglomeraceae</taxon>
        <taxon>Paraglomus</taxon>
    </lineage>
</organism>
<evidence type="ECO:0000256" key="1">
    <source>
        <dbReference type="ARBA" id="ARBA00004123"/>
    </source>
</evidence>
<reference evidence="5" key="1">
    <citation type="submission" date="2021-06" db="EMBL/GenBank/DDBJ databases">
        <authorList>
            <person name="Kallberg Y."/>
            <person name="Tangrot J."/>
            <person name="Rosling A."/>
        </authorList>
    </citation>
    <scope>NUCLEOTIDE SEQUENCE</scope>
    <source>
        <strain evidence="5">IA702</strain>
    </source>
</reference>
<dbReference type="OrthoDB" id="433924at2759"/>
<evidence type="ECO:0000313" key="6">
    <source>
        <dbReference type="Proteomes" id="UP000789572"/>
    </source>
</evidence>
<dbReference type="InterPro" id="IPR008251">
    <property type="entry name" value="Chromo_shadow_dom"/>
</dbReference>
<dbReference type="InterPro" id="IPR051219">
    <property type="entry name" value="Heterochromatin_chromo-domain"/>
</dbReference>
<dbReference type="PROSITE" id="PS50013">
    <property type="entry name" value="CHROMO_2"/>
    <property type="match status" value="1"/>
</dbReference>
<dbReference type="GO" id="GO:0000792">
    <property type="term" value="C:heterochromatin"/>
    <property type="evidence" value="ECO:0007669"/>
    <property type="project" value="UniProtKB-ARBA"/>
</dbReference>
<dbReference type="EMBL" id="CAJVPJ010000459">
    <property type="protein sequence ID" value="CAG8526819.1"/>
    <property type="molecule type" value="Genomic_DNA"/>
</dbReference>
<dbReference type="Proteomes" id="UP000789572">
    <property type="component" value="Unassembled WGS sequence"/>
</dbReference>
<dbReference type="CDD" id="cd00024">
    <property type="entry name" value="CD_CSD"/>
    <property type="match status" value="1"/>
</dbReference>
<comment type="caution">
    <text evidence="5">The sequence shown here is derived from an EMBL/GenBank/DDBJ whole genome shotgun (WGS) entry which is preliminary data.</text>
</comment>
<dbReference type="InterPro" id="IPR023779">
    <property type="entry name" value="Chromodomain_CS"/>
</dbReference>
<feature type="region of interest" description="Disordered" evidence="3">
    <location>
        <begin position="1"/>
        <end position="38"/>
    </location>
</feature>
<evidence type="ECO:0000256" key="3">
    <source>
        <dbReference type="SAM" id="MobiDB-lite"/>
    </source>
</evidence>
<comment type="subcellular location">
    <subcellularLocation>
        <location evidence="1">Nucleus</location>
    </subcellularLocation>
</comment>
<dbReference type="PANTHER" id="PTHR22812">
    <property type="entry name" value="CHROMOBOX PROTEIN"/>
    <property type="match status" value="1"/>
</dbReference>
<dbReference type="Gene3D" id="2.40.50.40">
    <property type="match status" value="2"/>
</dbReference>
<dbReference type="PROSITE" id="PS00598">
    <property type="entry name" value="CHROMO_1"/>
    <property type="match status" value="1"/>
</dbReference>
<dbReference type="SMART" id="SM00300">
    <property type="entry name" value="ChSh"/>
    <property type="match status" value="1"/>
</dbReference>
<dbReference type="InterPro" id="IPR000953">
    <property type="entry name" value="Chromo/chromo_shadow_dom"/>
</dbReference>
<gene>
    <name evidence="5" type="ORF">POCULU_LOCUS3859</name>
</gene>
<dbReference type="GO" id="GO:0005634">
    <property type="term" value="C:nucleus"/>
    <property type="evidence" value="ECO:0007669"/>
    <property type="project" value="UniProtKB-SubCell"/>
</dbReference>
<dbReference type="InterPro" id="IPR017984">
    <property type="entry name" value="Chromo_dom_subgr"/>
</dbReference>
<evidence type="ECO:0000256" key="2">
    <source>
        <dbReference type="ARBA" id="ARBA00023242"/>
    </source>
</evidence>
<keyword evidence="2" id="KW-0539">Nucleus</keyword>
<dbReference type="PRINTS" id="PR00504">
    <property type="entry name" value="CHROMODOMAIN"/>
</dbReference>
<feature type="compositionally biased region" description="Polar residues" evidence="3">
    <location>
        <begin position="93"/>
        <end position="113"/>
    </location>
</feature>
<dbReference type="Pfam" id="PF01393">
    <property type="entry name" value="Chromo_shadow"/>
    <property type="match status" value="1"/>
</dbReference>
<keyword evidence="6" id="KW-1185">Reference proteome</keyword>
<feature type="compositionally biased region" description="Basic and acidic residues" evidence="3">
    <location>
        <begin position="7"/>
        <end position="27"/>
    </location>
</feature>
<dbReference type="SMART" id="SM00298">
    <property type="entry name" value="CHROMO"/>
    <property type="match status" value="2"/>
</dbReference>
<proteinExistence type="predicted"/>
<dbReference type="SUPFAM" id="SSF54160">
    <property type="entry name" value="Chromo domain-like"/>
    <property type="match status" value="2"/>
</dbReference>
<evidence type="ECO:0000259" key="4">
    <source>
        <dbReference type="PROSITE" id="PS50013"/>
    </source>
</evidence>
<dbReference type="CDD" id="cd18657">
    <property type="entry name" value="CSD_Swi6"/>
    <property type="match status" value="1"/>
</dbReference>